<reference evidence="5" key="1">
    <citation type="submission" date="2021-01" db="EMBL/GenBank/DDBJ databases">
        <title>A chromosome-scale assembly of European eel, Anguilla anguilla.</title>
        <authorList>
            <person name="Henkel C."/>
            <person name="Jong-Raadsen S.A."/>
            <person name="Dufour S."/>
            <person name="Weltzien F.-A."/>
            <person name="Palstra A.P."/>
            <person name="Pelster B."/>
            <person name="Spaink H.P."/>
            <person name="Van Den Thillart G.E."/>
            <person name="Jansen H."/>
            <person name="Zahm M."/>
            <person name="Klopp C."/>
            <person name="Cedric C."/>
            <person name="Louis A."/>
            <person name="Berthelot C."/>
            <person name="Parey E."/>
            <person name="Roest Crollius H."/>
            <person name="Montfort J."/>
            <person name="Robinson-Rechavi M."/>
            <person name="Bucao C."/>
            <person name="Bouchez O."/>
            <person name="Gislard M."/>
            <person name="Lluch J."/>
            <person name="Milhes M."/>
            <person name="Lampietro C."/>
            <person name="Lopez Roques C."/>
            <person name="Donnadieu C."/>
            <person name="Braasch I."/>
            <person name="Desvignes T."/>
            <person name="Postlethwait J."/>
            <person name="Bobe J."/>
            <person name="Guiguen Y."/>
            <person name="Dirks R."/>
        </authorList>
    </citation>
    <scope>NUCLEOTIDE SEQUENCE</scope>
    <source>
        <strain evidence="5">Tag_6206</strain>
        <tissue evidence="5">Liver</tissue>
    </source>
</reference>
<protein>
    <recommendedName>
        <fullName evidence="4">Histone RNA hairpin-binding protein RNA-binding domain-containing protein</fullName>
    </recommendedName>
</protein>
<dbReference type="GO" id="GO:0006398">
    <property type="term" value="P:mRNA 3'-end processing by stem-loop binding and cleavage"/>
    <property type="evidence" value="ECO:0007669"/>
    <property type="project" value="TreeGrafter"/>
</dbReference>
<dbReference type="FunFam" id="1.10.8.1120:FF:000001">
    <property type="entry name" value="Histone RNA hairpin-binding protein-like"/>
    <property type="match status" value="1"/>
</dbReference>
<dbReference type="GO" id="GO:0071204">
    <property type="term" value="C:histone pre-mRNA 3'end processing complex"/>
    <property type="evidence" value="ECO:0007669"/>
    <property type="project" value="TreeGrafter"/>
</dbReference>
<feature type="domain" description="Histone RNA hairpin-binding protein RNA-binding" evidence="4">
    <location>
        <begin position="144"/>
        <end position="209"/>
    </location>
</feature>
<evidence type="ECO:0000256" key="3">
    <source>
        <dbReference type="SAM" id="MobiDB-lite"/>
    </source>
</evidence>
<comment type="similarity">
    <text evidence="1">Belongs to the SLBP family.</text>
</comment>
<dbReference type="GO" id="GO:0051028">
    <property type="term" value="P:mRNA transport"/>
    <property type="evidence" value="ECO:0007669"/>
    <property type="project" value="TreeGrafter"/>
</dbReference>
<dbReference type="GO" id="GO:0071207">
    <property type="term" value="F:histone pre-mRNA stem-loop binding"/>
    <property type="evidence" value="ECO:0007669"/>
    <property type="project" value="TreeGrafter"/>
</dbReference>
<dbReference type="AlphaFoldDB" id="A0A9D3MR20"/>
<feature type="region of interest" description="Disordered" evidence="3">
    <location>
        <begin position="244"/>
        <end position="263"/>
    </location>
</feature>
<dbReference type="Proteomes" id="UP001044222">
    <property type="component" value="Unassembled WGS sequence"/>
</dbReference>
<evidence type="ECO:0000256" key="2">
    <source>
        <dbReference type="ARBA" id="ARBA00022884"/>
    </source>
</evidence>
<dbReference type="EMBL" id="JAFIRN010000003">
    <property type="protein sequence ID" value="KAG5853442.1"/>
    <property type="molecule type" value="Genomic_DNA"/>
</dbReference>
<accession>A0A9D3MR20</accession>
<feature type="region of interest" description="Disordered" evidence="3">
    <location>
        <begin position="207"/>
        <end position="230"/>
    </location>
</feature>
<dbReference type="InterPro" id="IPR029344">
    <property type="entry name" value="SLBP_RNA_bind"/>
</dbReference>
<name>A0A9D3MR20_ANGAN</name>
<dbReference type="InterPro" id="IPR038294">
    <property type="entry name" value="SLBP_RNA_bind_sf"/>
</dbReference>
<proteinExistence type="inferred from homology"/>
<dbReference type="PANTHER" id="PTHR17408">
    <property type="entry name" value="HISTONE RNA HAIRPIN-BINDING PROTEIN"/>
    <property type="match status" value="1"/>
</dbReference>
<dbReference type="GO" id="GO:0005737">
    <property type="term" value="C:cytoplasm"/>
    <property type="evidence" value="ECO:0007669"/>
    <property type="project" value="TreeGrafter"/>
</dbReference>
<dbReference type="Gene3D" id="1.10.8.1120">
    <property type="entry name" value="Histone RNA hairpin-binding protein RNA-binding domain"/>
    <property type="match status" value="1"/>
</dbReference>
<dbReference type="GO" id="GO:0003729">
    <property type="term" value="F:mRNA binding"/>
    <property type="evidence" value="ECO:0007669"/>
    <property type="project" value="InterPro"/>
</dbReference>
<organism evidence="5 6">
    <name type="scientific">Anguilla anguilla</name>
    <name type="common">European freshwater eel</name>
    <name type="synonym">Muraena anguilla</name>
    <dbReference type="NCBI Taxonomy" id="7936"/>
    <lineage>
        <taxon>Eukaryota</taxon>
        <taxon>Metazoa</taxon>
        <taxon>Chordata</taxon>
        <taxon>Craniata</taxon>
        <taxon>Vertebrata</taxon>
        <taxon>Euteleostomi</taxon>
        <taxon>Actinopterygii</taxon>
        <taxon>Neopterygii</taxon>
        <taxon>Teleostei</taxon>
        <taxon>Anguilliformes</taxon>
        <taxon>Anguillidae</taxon>
        <taxon>Anguilla</taxon>
    </lineage>
</organism>
<feature type="region of interest" description="Disordered" evidence="3">
    <location>
        <begin position="108"/>
        <end position="141"/>
    </location>
</feature>
<comment type="caution">
    <text evidence="5">The sequence shown here is derived from an EMBL/GenBank/DDBJ whole genome shotgun (WGS) entry which is preliminary data.</text>
</comment>
<evidence type="ECO:0000313" key="6">
    <source>
        <dbReference type="Proteomes" id="UP001044222"/>
    </source>
</evidence>
<dbReference type="Pfam" id="PF15247">
    <property type="entry name" value="SLBP_RNA_bind"/>
    <property type="match status" value="1"/>
</dbReference>
<dbReference type="InterPro" id="IPR026502">
    <property type="entry name" value="SLBP1/SLBP2"/>
</dbReference>
<feature type="region of interest" description="Disordered" evidence="3">
    <location>
        <begin position="59"/>
        <end position="85"/>
    </location>
</feature>
<gene>
    <name evidence="5" type="ORF">ANANG_G00073450</name>
</gene>
<sequence>MATRVDTALHSPSEARGWSVPLWPGHCEPPPGPLTPPGHHSYGLEPWLLPGCSSVYDRLVSNSGTAPPPPPDLSRDVDAGDVTQKPRRSSILERCILRISTASVAVGTEDDLCPHPQDMDGLGRAQSEGHQGPRSLDPSRCETNEAVLKRRQKQIQYGKNTCGYLNYLQQAVASPRAPPSHPEQVRRYSRRSWDRQVRLWRRALHAWDPPSASPHDASGLSQTSADSRDPADQLPELLERMNTMPSCREGAGGSRADPTAPLPYLPLQQPALPAQVSPPHSPLPPLTALPAQVGAPGLPDPAPRPADLAYSFSTLLSPEENVIGWLRFLLESDHTQHLQEEGFVHSSGYHGDQSH</sequence>
<keyword evidence="6" id="KW-1185">Reference proteome</keyword>
<evidence type="ECO:0000256" key="1">
    <source>
        <dbReference type="ARBA" id="ARBA00006151"/>
    </source>
</evidence>
<evidence type="ECO:0000259" key="4">
    <source>
        <dbReference type="Pfam" id="PF15247"/>
    </source>
</evidence>
<evidence type="ECO:0000313" key="5">
    <source>
        <dbReference type="EMBL" id="KAG5853442.1"/>
    </source>
</evidence>
<keyword evidence="2" id="KW-0694">RNA-binding</keyword>
<dbReference type="PANTHER" id="PTHR17408:SF11">
    <property type="entry name" value="STEM-LOOP BINDING PROTEIN-LIKE"/>
    <property type="match status" value="1"/>
</dbReference>